<evidence type="ECO:0000256" key="5">
    <source>
        <dbReference type="ARBA" id="ARBA00023180"/>
    </source>
</evidence>
<dbReference type="InterPro" id="IPR004911">
    <property type="entry name" value="Interferon-induced_GILT"/>
</dbReference>
<organism evidence="7 8">
    <name type="scientific">Hypsibius exemplaris</name>
    <name type="common">Freshwater tardigrade</name>
    <dbReference type="NCBI Taxonomy" id="2072580"/>
    <lineage>
        <taxon>Eukaryota</taxon>
        <taxon>Metazoa</taxon>
        <taxon>Ecdysozoa</taxon>
        <taxon>Tardigrada</taxon>
        <taxon>Eutardigrada</taxon>
        <taxon>Parachela</taxon>
        <taxon>Hypsibioidea</taxon>
        <taxon>Hypsibiidae</taxon>
        <taxon>Hypsibius</taxon>
    </lineage>
</organism>
<keyword evidence="5" id="KW-0325">Glycoprotein</keyword>
<dbReference type="GO" id="GO:0016671">
    <property type="term" value="F:oxidoreductase activity, acting on a sulfur group of donors, disulfide as acceptor"/>
    <property type="evidence" value="ECO:0007669"/>
    <property type="project" value="InterPro"/>
</dbReference>
<gene>
    <name evidence="7" type="ORF">BV898_02293</name>
</gene>
<keyword evidence="3" id="KW-0964">Secreted</keyword>
<comment type="subcellular location">
    <subcellularLocation>
        <location evidence="1">Secreted</location>
    </subcellularLocation>
</comment>
<accession>A0A1W0X8S2</accession>
<evidence type="ECO:0000256" key="3">
    <source>
        <dbReference type="ARBA" id="ARBA00022525"/>
    </source>
</evidence>
<comment type="caution">
    <text evidence="7">The sequence shown here is derived from an EMBL/GenBank/DDBJ whole genome shotgun (WGS) entry which is preliminary data.</text>
</comment>
<name>A0A1W0X8S2_HYPEX</name>
<evidence type="ECO:0000256" key="1">
    <source>
        <dbReference type="ARBA" id="ARBA00004613"/>
    </source>
</evidence>
<evidence type="ECO:0000256" key="2">
    <source>
        <dbReference type="ARBA" id="ARBA00005679"/>
    </source>
</evidence>
<reference evidence="8" key="1">
    <citation type="submission" date="2017-01" db="EMBL/GenBank/DDBJ databases">
        <title>Comparative genomics of anhydrobiosis in the tardigrade Hypsibius dujardini.</title>
        <authorList>
            <person name="Yoshida Y."/>
            <person name="Koutsovoulos G."/>
            <person name="Laetsch D."/>
            <person name="Stevens L."/>
            <person name="Kumar S."/>
            <person name="Horikawa D."/>
            <person name="Ishino K."/>
            <person name="Komine S."/>
            <person name="Tomita M."/>
            <person name="Blaxter M."/>
            <person name="Arakawa K."/>
        </authorList>
    </citation>
    <scope>NUCLEOTIDE SEQUENCE [LARGE SCALE GENOMIC DNA]</scope>
    <source>
        <strain evidence="8">Z151</strain>
    </source>
</reference>
<evidence type="ECO:0000313" key="7">
    <source>
        <dbReference type="EMBL" id="OQV23946.1"/>
    </source>
</evidence>
<dbReference type="PANTHER" id="PTHR13234">
    <property type="entry name" value="GAMMA-INTERFERON INDUCIBLE LYSOSOMAL THIOL REDUCTASE GILT"/>
    <property type="match status" value="1"/>
</dbReference>
<sequence length="243" mass="27535">MSTRTILFVCLVALLSLWAVSGRTETDAVVDADGNWLEAHAPLVDLEVYYETLCPDSRNFIETQLYPTANKVGHVMNIKVYPYGKATEVQNPDKTWNYTCQHGPKECATNMLTTCALHFYSKHHHHRRHRLDKKLLDFIYCIENSEDPSNATIQEACAKKEHFSWHKLSRCAEDKLGNELEHRMGLKTEALNPALNWVPWIVVNGVHNGTIQGEAVSDLLKLVCDTYTGARPKACPTPLDDEE</sequence>
<feature type="signal peptide" evidence="6">
    <location>
        <begin position="1"/>
        <end position="22"/>
    </location>
</feature>
<dbReference type="PANTHER" id="PTHR13234:SF8">
    <property type="entry name" value="GAMMA-INTERFERON-INDUCIBLE LYSOSOMAL THIOL REDUCTASE"/>
    <property type="match status" value="1"/>
</dbReference>
<dbReference type="AlphaFoldDB" id="A0A1W0X8S2"/>
<dbReference type="EMBL" id="MTYJ01000009">
    <property type="protein sequence ID" value="OQV23946.1"/>
    <property type="molecule type" value="Genomic_DNA"/>
</dbReference>
<evidence type="ECO:0000256" key="4">
    <source>
        <dbReference type="ARBA" id="ARBA00022729"/>
    </source>
</evidence>
<feature type="chain" id="PRO_5012777255" evidence="6">
    <location>
        <begin position="23"/>
        <end position="243"/>
    </location>
</feature>
<proteinExistence type="inferred from homology"/>
<comment type="similarity">
    <text evidence="2">Belongs to the GILT family.</text>
</comment>
<dbReference type="Proteomes" id="UP000192578">
    <property type="component" value="Unassembled WGS sequence"/>
</dbReference>
<evidence type="ECO:0000313" key="8">
    <source>
        <dbReference type="Proteomes" id="UP000192578"/>
    </source>
</evidence>
<dbReference type="Pfam" id="PF03227">
    <property type="entry name" value="GILT"/>
    <property type="match status" value="1"/>
</dbReference>
<protein>
    <submittedName>
        <fullName evidence="7">Gamma-interferon-inducible lysosomal thiol reductase</fullName>
    </submittedName>
</protein>
<evidence type="ECO:0000256" key="6">
    <source>
        <dbReference type="SAM" id="SignalP"/>
    </source>
</evidence>
<keyword evidence="4 6" id="KW-0732">Signal</keyword>
<keyword evidence="8" id="KW-1185">Reference proteome</keyword>
<dbReference type="OrthoDB" id="958254at2759"/>
<dbReference type="GO" id="GO:0005576">
    <property type="term" value="C:extracellular region"/>
    <property type="evidence" value="ECO:0007669"/>
    <property type="project" value="UniProtKB-SubCell"/>
</dbReference>